<dbReference type="PANTHER" id="PTHR46896:SF3">
    <property type="entry name" value="FI06413P-RELATED"/>
    <property type="match status" value="1"/>
</dbReference>
<evidence type="ECO:0000256" key="6">
    <source>
        <dbReference type="SAM" id="MobiDB-lite"/>
    </source>
</evidence>
<feature type="region of interest" description="Disordered" evidence="6">
    <location>
        <begin position="737"/>
        <end position="887"/>
    </location>
</feature>
<keyword evidence="5" id="KW-0378">Hydrolase</keyword>
<name>A0A9W4JDS2_9EURO</name>
<gene>
    <name evidence="8" type="ORF">PSALAMII_LOCUS6403</name>
</gene>
<feature type="region of interest" description="Disordered" evidence="6">
    <location>
        <begin position="1"/>
        <end position="338"/>
    </location>
</feature>
<evidence type="ECO:0000313" key="9">
    <source>
        <dbReference type="Proteomes" id="UP001152646"/>
    </source>
</evidence>
<evidence type="ECO:0000256" key="5">
    <source>
        <dbReference type="ARBA" id="ARBA00022801"/>
    </source>
</evidence>
<dbReference type="PANTHER" id="PTHR46896">
    <property type="entry name" value="SENTRIN-SPECIFIC PROTEASE"/>
    <property type="match status" value="1"/>
</dbReference>
<feature type="compositionally biased region" description="Polar residues" evidence="6">
    <location>
        <begin position="856"/>
        <end position="870"/>
    </location>
</feature>
<comment type="caution">
    <text evidence="8">The sequence shown here is derived from an EMBL/GenBank/DDBJ whole genome shotgun (WGS) entry which is preliminary data.</text>
</comment>
<evidence type="ECO:0000256" key="4">
    <source>
        <dbReference type="ARBA" id="ARBA00022786"/>
    </source>
</evidence>
<feature type="compositionally biased region" description="Polar residues" evidence="6">
    <location>
        <begin position="128"/>
        <end position="139"/>
    </location>
</feature>
<feature type="compositionally biased region" description="Acidic residues" evidence="6">
    <location>
        <begin position="769"/>
        <end position="778"/>
    </location>
</feature>
<feature type="compositionally biased region" description="Low complexity" evidence="6">
    <location>
        <begin position="808"/>
        <end position="818"/>
    </location>
</feature>
<proteinExistence type="inferred from homology"/>
<keyword evidence="4" id="KW-0833">Ubl conjugation pathway</keyword>
<dbReference type="InterPro" id="IPR038765">
    <property type="entry name" value="Papain-like_cys_pep_sf"/>
</dbReference>
<feature type="compositionally biased region" description="Polar residues" evidence="6">
    <location>
        <begin position="73"/>
        <end position="86"/>
    </location>
</feature>
<dbReference type="GO" id="GO:0005737">
    <property type="term" value="C:cytoplasm"/>
    <property type="evidence" value="ECO:0007669"/>
    <property type="project" value="TreeGrafter"/>
</dbReference>
<sequence>MNPSYQPISMHLTTSTSHRTRPSTQMVNKNSQDRQDEARLLGGSYYKDPQAVKIKAGATMPPKTKPGKPGASYSFSPSDKITSKFRTSPPARARTKPKDQASGMRRNPTLPEDPFEELSRPNKKQRQGDSSGFRSTATADATVDHSRQGAMSRSVQNPKAKQRLNTGPLHCADEQKEAENDISTSPSRRRTHVNQSTVVKDPDEEFTGKAAQQRRDLLKKVDSQAPKTNGKRKSTDHPITMDRVEIPTKKSKRDTTATSYLSRYSFNGRESPDELQGDITTHPRKSTTGKSAKTTRSRPLKSEPQLELVTQKRSSSDIQPTVFTSPPQGNKKNKRSYAKLPKKPLKASYYLIESFTKQCSDGNSIPIYVTDDGFELRADSLGLDQTLKIPSDRITHLYYSHGMTQTKVTLMVSQYKNDSDQIFDLEFCKKEASGSMALFHQLLDPHNVPFDKKDEVEMNAEFASHAKKSEHVASQTLMSLHGDNSDVVPAKQRQRCKISGQLRLADGELSVAKGTRSERIKIPGNGTGKPRNASPDLGKSLKSILDDQKLQSTAKDAATEFEIPVEPLEPTGRGTRSRTCREVPRAYHRATNGCGPANKDQISGLLENDSFREHWKQPLVYPPNGKKKAEVNIEDRDRLREDTYLNDNLIAFYMRFLQDNLERTNPDAAKRVYFFNSYFFATLRPQGTSEFNYKGVEKWTRNVDLFAYDYILVPINEHQHWYVAIICNLPGLSLEDAEPVDSEESAQTSSETKETETPHSVDVQKIDETPEPESESESENSAKPAVERYAKTSSEPSRENHVRRHRASSSAEEQAPAADDTKRPERKAHLPSSDGDSDADENPTLGANLSKVAAQQLAQDETAASQSTKSSGKKKRAGPKLSPNQPTIITFDSLDVSRSPTIKVLRDYISAEAKGKRGMQIKPNDIKGMRGREIPLQPNFSDCGLYLLAYLEKFTQSPDWFIAKVLQRGMDSDIDWPPLGSGLLRYRLRTFLDDLYKEQILTTQGRNEPIMADRLPITFLLGPPMPRQRNIPTDEAVPQSRQEAQQEVDPSRTTPRAESTPVESGTPKTTEDHDHDSVGDQLHMASMGTPRALNSKNPSARKSESHRTSTKKRPIIQVPGSQEELDDHTPSPAEARRKRQNMRGL</sequence>
<dbReference type="GO" id="GO:0070139">
    <property type="term" value="F:SUMO-specific endopeptidase activity"/>
    <property type="evidence" value="ECO:0007669"/>
    <property type="project" value="TreeGrafter"/>
</dbReference>
<feature type="compositionally biased region" description="Polar residues" evidence="6">
    <location>
        <begin position="256"/>
        <end position="265"/>
    </location>
</feature>
<comment type="similarity">
    <text evidence="1">Belongs to the peptidase C48 family.</text>
</comment>
<dbReference type="GO" id="GO:0016926">
    <property type="term" value="P:protein desumoylation"/>
    <property type="evidence" value="ECO:0007669"/>
    <property type="project" value="TreeGrafter"/>
</dbReference>
<accession>A0A9W4JDS2</accession>
<feature type="compositionally biased region" description="Basic and acidic residues" evidence="6">
    <location>
        <begin position="751"/>
        <end position="768"/>
    </location>
</feature>
<dbReference type="Gene3D" id="3.40.395.10">
    <property type="entry name" value="Adenoviral Proteinase, Chain A"/>
    <property type="match status" value="1"/>
</dbReference>
<feature type="compositionally biased region" description="Basic and acidic residues" evidence="6">
    <location>
        <begin position="233"/>
        <end position="248"/>
    </location>
</feature>
<keyword evidence="2" id="KW-0597">Phosphoprotein</keyword>
<dbReference type="PROSITE" id="PS50600">
    <property type="entry name" value="ULP_PROTEASE"/>
    <property type="match status" value="1"/>
</dbReference>
<evidence type="ECO:0000313" key="8">
    <source>
        <dbReference type="EMBL" id="CAG8384541.1"/>
    </source>
</evidence>
<evidence type="ECO:0000259" key="7">
    <source>
        <dbReference type="PROSITE" id="PS50600"/>
    </source>
</evidence>
<keyword evidence="3" id="KW-0645">Protease</keyword>
<feature type="region of interest" description="Disordered" evidence="6">
    <location>
        <begin position="1021"/>
        <end position="1145"/>
    </location>
</feature>
<feature type="domain" description="Ubiquitin-like protease family profile" evidence="7">
    <location>
        <begin position="629"/>
        <end position="954"/>
    </location>
</feature>
<feature type="compositionally biased region" description="Polar residues" evidence="6">
    <location>
        <begin position="149"/>
        <end position="165"/>
    </location>
</feature>
<dbReference type="InterPro" id="IPR003653">
    <property type="entry name" value="Peptidase_C48_C"/>
</dbReference>
<organism evidence="8 9">
    <name type="scientific">Penicillium salamii</name>
    <dbReference type="NCBI Taxonomy" id="1612424"/>
    <lineage>
        <taxon>Eukaryota</taxon>
        <taxon>Fungi</taxon>
        <taxon>Dikarya</taxon>
        <taxon>Ascomycota</taxon>
        <taxon>Pezizomycotina</taxon>
        <taxon>Eurotiomycetes</taxon>
        <taxon>Eurotiomycetidae</taxon>
        <taxon>Eurotiales</taxon>
        <taxon>Aspergillaceae</taxon>
        <taxon>Penicillium</taxon>
    </lineage>
</organism>
<dbReference type="GO" id="GO:0006508">
    <property type="term" value="P:proteolysis"/>
    <property type="evidence" value="ECO:0007669"/>
    <property type="project" value="UniProtKB-KW"/>
</dbReference>
<feature type="region of interest" description="Disordered" evidence="6">
    <location>
        <begin position="515"/>
        <end position="539"/>
    </location>
</feature>
<protein>
    <recommendedName>
        <fullName evidence="7">Ubiquitin-like protease family profile domain-containing protein</fullName>
    </recommendedName>
</protein>
<feature type="compositionally biased region" description="Basic residues" evidence="6">
    <location>
        <begin position="282"/>
        <end position="299"/>
    </location>
</feature>
<evidence type="ECO:0000256" key="3">
    <source>
        <dbReference type="ARBA" id="ARBA00022670"/>
    </source>
</evidence>
<feature type="compositionally biased region" description="Polar residues" evidence="6">
    <location>
        <begin position="311"/>
        <end position="330"/>
    </location>
</feature>
<feature type="compositionally biased region" description="Low complexity" evidence="6">
    <location>
        <begin position="57"/>
        <end position="71"/>
    </location>
</feature>
<dbReference type="SUPFAM" id="SSF54001">
    <property type="entry name" value="Cysteine proteinases"/>
    <property type="match status" value="1"/>
</dbReference>
<dbReference type="OrthoDB" id="442460at2759"/>
<dbReference type="InterPro" id="IPR051947">
    <property type="entry name" value="Sentrin-specific_protease"/>
</dbReference>
<dbReference type="Pfam" id="PF02902">
    <property type="entry name" value="Peptidase_C48"/>
    <property type="match status" value="1"/>
</dbReference>
<feature type="compositionally biased region" description="Basic and acidic residues" evidence="6">
    <location>
        <begin position="213"/>
        <end position="222"/>
    </location>
</feature>
<dbReference type="Proteomes" id="UP001152646">
    <property type="component" value="Unassembled WGS sequence"/>
</dbReference>
<feature type="compositionally biased region" description="Basic and acidic residues" evidence="6">
    <location>
        <begin position="1069"/>
        <end position="1078"/>
    </location>
</feature>
<feature type="compositionally biased region" description="Basic and acidic residues" evidence="6">
    <location>
        <begin position="785"/>
        <end position="800"/>
    </location>
</feature>
<dbReference type="EMBL" id="CAJVPA010000190">
    <property type="protein sequence ID" value="CAG8384541.1"/>
    <property type="molecule type" value="Genomic_DNA"/>
</dbReference>
<dbReference type="GO" id="GO:0005634">
    <property type="term" value="C:nucleus"/>
    <property type="evidence" value="ECO:0007669"/>
    <property type="project" value="TreeGrafter"/>
</dbReference>
<reference evidence="8" key="1">
    <citation type="submission" date="2021-07" db="EMBL/GenBank/DDBJ databases">
        <authorList>
            <person name="Branca A.L. A."/>
        </authorList>
    </citation>
    <scope>NUCLEOTIDE SEQUENCE</scope>
</reference>
<evidence type="ECO:0000256" key="2">
    <source>
        <dbReference type="ARBA" id="ARBA00022553"/>
    </source>
</evidence>
<evidence type="ECO:0000256" key="1">
    <source>
        <dbReference type="ARBA" id="ARBA00005234"/>
    </source>
</evidence>
<feature type="compositionally biased region" description="Polar residues" evidence="6">
    <location>
        <begin position="1051"/>
        <end position="1068"/>
    </location>
</feature>
<dbReference type="AlphaFoldDB" id="A0A9W4JDS2"/>
<feature type="compositionally biased region" description="Basic residues" evidence="6">
    <location>
        <begin position="1136"/>
        <end position="1145"/>
    </location>
</feature>